<dbReference type="EMBL" id="UYRT01085574">
    <property type="protein sequence ID" value="VDN30311.1"/>
    <property type="molecule type" value="Genomic_DNA"/>
</dbReference>
<dbReference type="PANTHER" id="PTHR47958">
    <property type="entry name" value="ATP-DEPENDENT RNA HELICASE DBP3"/>
    <property type="match status" value="1"/>
</dbReference>
<dbReference type="GO" id="GO:0005524">
    <property type="term" value="F:ATP binding"/>
    <property type="evidence" value="ECO:0007669"/>
    <property type="project" value="InterPro"/>
</dbReference>
<reference evidence="4" key="1">
    <citation type="submission" date="2016-06" db="UniProtKB">
        <authorList>
            <consortium name="WormBaseParasite"/>
        </authorList>
    </citation>
    <scope>IDENTIFICATION</scope>
</reference>
<protein>
    <submittedName>
        <fullName evidence="4">DEAD domain-containing protein</fullName>
    </submittedName>
</protein>
<dbReference type="InterPro" id="IPR027417">
    <property type="entry name" value="P-loop_NTPase"/>
</dbReference>
<keyword evidence="3" id="KW-1185">Reference proteome</keyword>
<accession>A0A183E9R8</accession>
<dbReference type="Gene3D" id="3.40.50.300">
    <property type="entry name" value="P-loop containing nucleotide triphosphate hydrolases"/>
    <property type="match status" value="1"/>
</dbReference>
<evidence type="ECO:0000313" key="4">
    <source>
        <dbReference type="WBParaSite" id="GPUH_0001773201-mRNA-1"/>
    </source>
</evidence>
<name>A0A183E9R8_9BILA</name>
<dbReference type="WBParaSite" id="GPUH_0001773201-mRNA-1">
    <property type="protein sequence ID" value="GPUH_0001773201-mRNA-1"/>
    <property type="gene ID" value="GPUH_0001773201"/>
</dbReference>
<dbReference type="SUPFAM" id="SSF52540">
    <property type="entry name" value="P-loop containing nucleoside triphosphate hydrolases"/>
    <property type="match status" value="1"/>
</dbReference>
<dbReference type="GO" id="GO:0003676">
    <property type="term" value="F:nucleic acid binding"/>
    <property type="evidence" value="ECO:0007669"/>
    <property type="project" value="InterPro"/>
</dbReference>
<feature type="domain" description="DEAD/DEAH-box helicase" evidence="1">
    <location>
        <begin position="163"/>
        <end position="203"/>
    </location>
</feature>
<dbReference type="OrthoDB" id="196131at2759"/>
<evidence type="ECO:0000259" key="1">
    <source>
        <dbReference type="Pfam" id="PF00270"/>
    </source>
</evidence>
<evidence type="ECO:0000313" key="2">
    <source>
        <dbReference type="EMBL" id="VDN30311.1"/>
    </source>
</evidence>
<gene>
    <name evidence="2" type="ORF">GPUH_LOCUS17707</name>
</gene>
<organism evidence="4">
    <name type="scientific">Gongylonema pulchrum</name>
    <dbReference type="NCBI Taxonomy" id="637853"/>
    <lineage>
        <taxon>Eukaryota</taxon>
        <taxon>Metazoa</taxon>
        <taxon>Ecdysozoa</taxon>
        <taxon>Nematoda</taxon>
        <taxon>Chromadorea</taxon>
        <taxon>Rhabditida</taxon>
        <taxon>Spirurina</taxon>
        <taxon>Spiruromorpha</taxon>
        <taxon>Spiruroidea</taxon>
        <taxon>Gongylonematidae</taxon>
        <taxon>Gongylonema</taxon>
    </lineage>
</organism>
<sequence>MLLKEQPTNDEADDEIDPLDAFMSEVNKEVRATKYGSDQGADGKARIVVINSDSNLESKKGEIIEAEDETEVYYRPFRKNFYVETAELAKMSKKEVDEYREELDIRVYYRPFRKNFYVETAELAKMSKKEVDEYREELDIRVRGKNCPKPVRSWAQFEYKKPTPIQAQAIPAIMNGRDVIGIAKTGSGKTLAFLLPMFRHILDQPELDELDGPI</sequence>
<reference evidence="2 3" key="2">
    <citation type="submission" date="2018-11" db="EMBL/GenBank/DDBJ databases">
        <authorList>
            <consortium name="Pathogen Informatics"/>
        </authorList>
    </citation>
    <scope>NUCLEOTIDE SEQUENCE [LARGE SCALE GENOMIC DNA]</scope>
</reference>
<proteinExistence type="predicted"/>
<dbReference type="Proteomes" id="UP000271098">
    <property type="component" value="Unassembled WGS sequence"/>
</dbReference>
<dbReference type="Pfam" id="PF00270">
    <property type="entry name" value="DEAD"/>
    <property type="match status" value="1"/>
</dbReference>
<dbReference type="InterPro" id="IPR011545">
    <property type="entry name" value="DEAD/DEAH_box_helicase_dom"/>
</dbReference>
<dbReference type="AlphaFoldDB" id="A0A183E9R8"/>
<evidence type="ECO:0000313" key="3">
    <source>
        <dbReference type="Proteomes" id="UP000271098"/>
    </source>
</evidence>